<dbReference type="SUPFAM" id="SSF82199">
    <property type="entry name" value="SET domain"/>
    <property type="match status" value="1"/>
</dbReference>
<protein>
    <submittedName>
        <fullName evidence="7">Uncharacterized protein</fullName>
    </submittedName>
</protein>
<organism evidence="7 8">
    <name type="scientific">Chrysophaeum taylorii</name>
    <dbReference type="NCBI Taxonomy" id="2483200"/>
    <lineage>
        <taxon>Eukaryota</taxon>
        <taxon>Sar</taxon>
        <taxon>Stramenopiles</taxon>
        <taxon>Ochrophyta</taxon>
        <taxon>Pelagophyceae</taxon>
        <taxon>Pelagomonadales</taxon>
        <taxon>Pelagomonadaceae</taxon>
        <taxon>Chrysophaeum</taxon>
    </lineage>
</organism>
<dbReference type="EMBL" id="JAQMWT010000330">
    <property type="protein sequence ID" value="KAJ8604516.1"/>
    <property type="molecule type" value="Genomic_DNA"/>
</dbReference>
<evidence type="ECO:0000259" key="6">
    <source>
        <dbReference type="PROSITE" id="PS50865"/>
    </source>
</evidence>
<gene>
    <name evidence="7" type="ORF">CTAYLR_000929</name>
</gene>
<dbReference type="CDD" id="cd20071">
    <property type="entry name" value="SET_SMYD"/>
    <property type="match status" value="1"/>
</dbReference>
<dbReference type="Gene3D" id="2.170.270.10">
    <property type="entry name" value="SET domain"/>
    <property type="match status" value="1"/>
</dbReference>
<reference evidence="7" key="1">
    <citation type="submission" date="2023-01" db="EMBL/GenBank/DDBJ databases">
        <title>Metagenome sequencing of chrysophaentin producing Chrysophaeum taylorii.</title>
        <authorList>
            <person name="Davison J."/>
            <person name="Bewley C."/>
        </authorList>
    </citation>
    <scope>NUCLEOTIDE SEQUENCE</scope>
    <source>
        <strain evidence="7">NIES-1699</strain>
    </source>
</reference>
<proteinExistence type="predicted"/>
<comment type="caution">
    <text evidence="7">The sequence shown here is derived from an EMBL/GenBank/DDBJ whole genome shotgun (WGS) entry which is preliminary data.</text>
</comment>
<dbReference type="Proteomes" id="UP001230188">
    <property type="component" value="Unassembled WGS sequence"/>
</dbReference>
<dbReference type="PROSITE" id="PS50280">
    <property type="entry name" value="SET"/>
    <property type="match status" value="1"/>
</dbReference>
<dbReference type="InterPro" id="IPR046341">
    <property type="entry name" value="SET_dom_sf"/>
</dbReference>
<dbReference type="Gene3D" id="1.25.40.10">
    <property type="entry name" value="Tetratricopeptide repeat domain"/>
    <property type="match status" value="1"/>
</dbReference>
<accession>A0AAD7XLH5</accession>
<dbReference type="PROSITE" id="PS01360">
    <property type="entry name" value="ZF_MYND_1"/>
    <property type="match status" value="1"/>
</dbReference>
<dbReference type="PANTHER" id="PTHR47332">
    <property type="entry name" value="SET DOMAIN-CONTAINING PROTEIN 5"/>
    <property type="match status" value="1"/>
</dbReference>
<name>A0AAD7XLH5_9STRA</name>
<evidence type="ECO:0000256" key="3">
    <source>
        <dbReference type="ARBA" id="ARBA00022833"/>
    </source>
</evidence>
<dbReference type="Pfam" id="PF00856">
    <property type="entry name" value="SET"/>
    <property type="match status" value="1"/>
</dbReference>
<dbReference type="AlphaFoldDB" id="A0AAD7XLH5"/>
<evidence type="ECO:0000313" key="7">
    <source>
        <dbReference type="EMBL" id="KAJ8604516.1"/>
    </source>
</evidence>
<dbReference type="InterPro" id="IPR011990">
    <property type="entry name" value="TPR-like_helical_dom_sf"/>
</dbReference>
<dbReference type="SMART" id="SM00317">
    <property type="entry name" value="SET"/>
    <property type="match status" value="1"/>
</dbReference>
<keyword evidence="1" id="KW-0479">Metal-binding</keyword>
<feature type="domain" description="SET" evidence="5">
    <location>
        <begin position="49"/>
        <end position="178"/>
    </location>
</feature>
<evidence type="ECO:0000256" key="1">
    <source>
        <dbReference type="ARBA" id="ARBA00022723"/>
    </source>
</evidence>
<evidence type="ECO:0000259" key="5">
    <source>
        <dbReference type="PROSITE" id="PS50280"/>
    </source>
</evidence>
<keyword evidence="8" id="KW-1185">Reference proteome</keyword>
<feature type="domain" description="MYND-type" evidence="6">
    <location>
        <begin position="3"/>
        <end position="41"/>
    </location>
</feature>
<evidence type="ECO:0000313" key="8">
    <source>
        <dbReference type="Proteomes" id="UP001230188"/>
    </source>
</evidence>
<dbReference type="GO" id="GO:0008270">
    <property type="term" value="F:zinc ion binding"/>
    <property type="evidence" value="ECO:0007669"/>
    <property type="project" value="UniProtKB-KW"/>
</dbReference>
<dbReference type="InterPro" id="IPR001214">
    <property type="entry name" value="SET_dom"/>
</dbReference>
<dbReference type="InterPro" id="IPR053185">
    <property type="entry name" value="SET_domain_protein"/>
</dbReference>
<keyword evidence="3" id="KW-0862">Zinc</keyword>
<dbReference type="InterPro" id="IPR002893">
    <property type="entry name" value="Znf_MYND"/>
</dbReference>
<dbReference type="PANTHER" id="PTHR47332:SF4">
    <property type="entry name" value="SET DOMAIN-CONTAINING PROTEIN 5"/>
    <property type="match status" value="1"/>
</dbReference>
<dbReference type="PROSITE" id="PS50865">
    <property type="entry name" value="ZF_MYND_2"/>
    <property type="match status" value="1"/>
</dbReference>
<keyword evidence="2 4" id="KW-0863">Zinc-finger</keyword>
<dbReference type="Pfam" id="PF01753">
    <property type="entry name" value="zf-MYND"/>
    <property type="match status" value="1"/>
</dbReference>
<sequence>MSCGWCYGSEARLACGKCKKRVFCSRACQVQDWKRGHKQWCGRSGEAGFEFEVREALGSKGLGVFALVDMKRGFKIMAERPVATRHGKEEKEEPAATRAAVDALLPVGGSREDKIALNGMSLDAEVHSTGTGLFVRMSRVNHDCVPNALHHYHAPSGVKLLVACRDISAGEEVTMSYLPTESQDALLGGSLTRAQFLALKWRFVCGCRACSDPKLNAKIEELRERDARILKLGQRGDFAQALRCGEAILRLYDDLQESHKLYAKTYYEMFQLAVARRKTLAKAKGYIKLAHDNYLHFLGDAVTDETLEMYALLVKSPAAHRAYLAAD</sequence>
<dbReference type="Gene3D" id="6.10.140.2220">
    <property type="match status" value="1"/>
</dbReference>
<evidence type="ECO:0000256" key="4">
    <source>
        <dbReference type="PROSITE-ProRule" id="PRU00134"/>
    </source>
</evidence>
<evidence type="ECO:0000256" key="2">
    <source>
        <dbReference type="ARBA" id="ARBA00022771"/>
    </source>
</evidence>